<dbReference type="GO" id="GO:0015938">
    <property type="term" value="P:coenzyme A catabolic process"/>
    <property type="evidence" value="ECO:0007669"/>
    <property type="project" value="TreeGrafter"/>
</dbReference>
<keyword evidence="6" id="KW-0464">Manganese</keyword>
<keyword evidence="4" id="KW-0378">Hydrolase</keyword>
<dbReference type="GO" id="GO:0046872">
    <property type="term" value="F:metal ion binding"/>
    <property type="evidence" value="ECO:0007669"/>
    <property type="project" value="UniProtKB-KW"/>
</dbReference>
<keyword evidence="9" id="KW-1185">Reference proteome</keyword>
<sequence length="259" mass="28096">MAVLNVHRPLTKRALAAIRLALATIAAPSAPNHVSSGDAAVLIPFANVRDVPGILFEVRAKSLRSHSGEVSFPGGRADSTDASLLDTVLRETQEELNIFPDCVQVLGQLSPPEQNLRGDLTVYPWVGFVYPKGVAQFEPLMDDDPLPSCDLDLVKASVNAPEVDSVFHVPLSELTSASRLRRSMFRGQRPYSAVNVSDIVYGRPNLSGIQGHDKASEDDSEIGTGKHEGELEIWGLTGWYLTLLLRALRLESTGDSDEV</sequence>
<evidence type="ECO:0000256" key="1">
    <source>
        <dbReference type="ARBA" id="ARBA00001936"/>
    </source>
</evidence>
<evidence type="ECO:0000256" key="4">
    <source>
        <dbReference type="ARBA" id="ARBA00022801"/>
    </source>
</evidence>
<dbReference type="Gene3D" id="3.90.79.10">
    <property type="entry name" value="Nucleoside Triphosphate Pyrophosphohydrolase"/>
    <property type="match status" value="1"/>
</dbReference>
<dbReference type="PANTHER" id="PTHR12992:SF24">
    <property type="entry name" value="PEROXISOMAL COENZYME A DIPHOSPHATASE NUDT7"/>
    <property type="match status" value="1"/>
</dbReference>
<dbReference type="CDD" id="cd03426">
    <property type="entry name" value="NUDIX_CoAse_Nudt7"/>
    <property type="match status" value="1"/>
</dbReference>
<evidence type="ECO:0000313" key="9">
    <source>
        <dbReference type="Proteomes" id="UP000297245"/>
    </source>
</evidence>
<feature type="domain" description="Nudix hydrolase" evidence="7">
    <location>
        <begin position="35"/>
        <end position="196"/>
    </location>
</feature>
<proteinExistence type="predicted"/>
<dbReference type="PROSITE" id="PS51462">
    <property type="entry name" value="NUDIX"/>
    <property type="match status" value="1"/>
</dbReference>
<evidence type="ECO:0000313" key="8">
    <source>
        <dbReference type="EMBL" id="THU91513.1"/>
    </source>
</evidence>
<reference evidence="8 9" key="1">
    <citation type="journal article" date="2019" name="Nat. Ecol. Evol.">
        <title>Megaphylogeny resolves global patterns of mushroom evolution.</title>
        <authorList>
            <person name="Varga T."/>
            <person name="Krizsan K."/>
            <person name="Foldi C."/>
            <person name="Dima B."/>
            <person name="Sanchez-Garcia M."/>
            <person name="Sanchez-Ramirez S."/>
            <person name="Szollosi G.J."/>
            <person name="Szarkandi J.G."/>
            <person name="Papp V."/>
            <person name="Albert L."/>
            <person name="Andreopoulos W."/>
            <person name="Angelini C."/>
            <person name="Antonin V."/>
            <person name="Barry K.W."/>
            <person name="Bougher N.L."/>
            <person name="Buchanan P."/>
            <person name="Buyck B."/>
            <person name="Bense V."/>
            <person name="Catcheside P."/>
            <person name="Chovatia M."/>
            <person name="Cooper J."/>
            <person name="Damon W."/>
            <person name="Desjardin D."/>
            <person name="Finy P."/>
            <person name="Geml J."/>
            <person name="Haridas S."/>
            <person name="Hughes K."/>
            <person name="Justo A."/>
            <person name="Karasinski D."/>
            <person name="Kautmanova I."/>
            <person name="Kiss B."/>
            <person name="Kocsube S."/>
            <person name="Kotiranta H."/>
            <person name="LaButti K.M."/>
            <person name="Lechner B.E."/>
            <person name="Liimatainen K."/>
            <person name="Lipzen A."/>
            <person name="Lukacs Z."/>
            <person name="Mihaltcheva S."/>
            <person name="Morgado L.N."/>
            <person name="Niskanen T."/>
            <person name="Noordeloos M.E."/>
            <person name="Ohm R.A."/>
            <person name="Ortiz-Santana B."/>
            <person name="Ovrebo C."/>
            <person name="Racz N."/>
            <person name="Riley R."/>
            <person name="Savchenko A."/>
            <person name="Shiryaev A."/>
            <person name="Soop K."/>
            <person name="Spirin V."/>
            <person name="Szebenyi C."/>
            <person name="Tomsovsky M."/>
            <person name="Tulloss R.E."/>
            <person name="Uehling J."/>
            <person name="Grigoriev I.V."/>
            <person name="Vagvolgyi C."/>
            <person name="Papp T."/>
            <person name="Martin F.M."/>
            <person name="Miettinen O."/>
            <person name="Hibbett D.S."/>
            <person name="Nagy L.G."/>
        </authorList>
    </citation>
    <scope>NUCLEOTIDE SEQUENCE [LARGE SCALE GENOMIC DNA]</scope>
    <source>
        <strain evidence="8 9">CBS 962.96</strain>
    </source>
</reference>
<dbReference type="InterPro" id="IPR015797">
    <property type="entry name" value="NUDIX_hydrolase-like_dom_sf"/>
</dbReference>
<dbReference type="EMBL" id="ML179304">
    <property type="protein sequence ID" value="THU91513.1"/>
    <property type="molecule type" value="Genomic_DNA"/>
</dbReference>
<dbReference type="InterPro" id="IPR045121">
    <property type="entry name" value="CoAse"/>
</dbReference>
<keyword evidence="5" id="KW-0460">Magnesium</keyword>
<dbReference type="OrthoDB" id="206213at2759"/>
<name>A0A4S8LRB2_DENBC</name>
<evidence type="ECO:0000256" key="5">
    <source>
        <dbReference type="ARBA" id="ARBA00022842"/>
    </source>
</evidence>
<accession>A0A4S8LRB2</accession>
<gene>
    <name evidence="8" type="ORF">K435DRAFT_780679</name>
</gene>
<comment type="cofactor">
    <cofactor evidence="2">
        <name>Mg(2+)</name>
        <dbReference type="ChEBI" id="CHEBI:18420"/>
    </cofactor>
</comment>
<dbReference type="InterPro" id="IPR000086">
    <property type="entry name" value="NUDIX_hydrolase_dom"/>
</dbReference>
<evidence type="ECO:0000256" key="2">
    <source>
        <dbReference type="ARBA" id="ARBA00001946"/>
    </source>
</evidence>
<dbReference type="Pfam" id="PF00293">
    <property type="entry name" value="NUDIX"/>
    <property type="match status" value="1"/>
</dbReference>
<dbReference type="PANTHER" id="PTHR12992">
    <property type="entry name" value="NUDIX HYDROLASE"/>
    <property type="match status" value="1"/>
</dbReference>
<dbReference type="SUPFAM" id="SSF55811">
    <property type="entry name" value="Nudix"/>
    <property type="match status" value="1"/>
</dbReference>
<evidence type="ECO:0000256" key="3">
    <source>
        <dbReference type="ARBA" id="ARBA00022723"/>
    </source>
</evidence>
<dbReference type="Proteomes" id="UP000297245">
    <property type="component" value="Unassembled WGS sequence"/>
</dbReference>
<comment type="cofactor">
    <cofactor evidence="1">
        <name>Mn(2+)</name>
        <dbReference type="ChEBI" id="CHEBI:29035"/>
    </cofactor>
</comment>
<evidence type="ECO:0000256" key="6">
    <source>
        <dbReference type="ARBA" id="ARBA00023211"/>
    </source>
</evidence>
<organism evidence="8 9">
    <name type="scientific">Dendrothele bispora (strain CBS 962.96)</name>
    <dbReference type="NCBI Taxonomy" id="1314807"/>
    <lineage>
        <taxon>Eukaryota</taxon>
        <taxon>Fungi</taxon>
        <taxon>Dikarya</taxon>
        <taxon>Basidiomycota</taxon>
        <taxon>Agaricomycotina</taxon>
        <taxon>Agaricomycetes</taxon>
        <taxon>Agaricomycetidae</taxon>
        <taxon>Agaricales</taxon>
        <taxon>Agaricales incertae sedis</taxon>
        <taxon>Dendrothele</taxon>
    </lineage>
</organism>
<dbReference type="AlphaFoldDB" id="A0A4S8LRB2"/>
<dbReference type="GO" id="GO:0010945">
    <property type="term" value="F:coenzyme A diphosphatase activity"/>
    <property type="evidence" value="ECO:0007669"/>
    <property type="project" value="InterPro"/>
</dbReference>
<keyword evidence="3" id="KW-0479">Metal-binding</keyword>
<evidence type="ECO:0000259" key="7">
    <source>
        <dbReference type="PROSITE" id="PS51462"/>
    </source>
</evidence>
<protein>
    <recommendedName>
        <fullName evidence="7">Nudix hydrolase domain-containing protein</fullName>
    </recommendedName>
</protein>